<sequence>MLFSTTTTMHLIGTYLIIVFSLIAVLAYSLDDYATNLNPSCNYPTTTKLEVNVYDTVESFNIEYLSGGCPSQQQGRWQIVIVVVTTTLFVMCSAWKYVRQSVHRDTRGRSVYLGGRSEAVSGPISGKVSPKKYGSNPINPQSFRGQLAAVISADTARPIPLLRSATGMFALPNKKPEVLNDDTITQAPNTWCSDLLAVAGHHISQIWKWLRIDRSEQALVHATITPRDRGSLHRSLFEGARDLGGDFLEPRRYIFLVIGFDTLEHNDAENDTKYMQQMFESSPRSSTRYECIHGPNATYHKIRETVVALLDEARAVSGPTQIFMLFTGTGDHNNAMCLADGKVLSESDLNRWFSTSATARTTRPISALFDICRTAISRLAMGCQPNELAWSCSVGEFAYAIRTLGDKLIPRSIFLLAIFLAAYDMGVHKLDGRYFEAAFTIHIKQLNELILFMYYRKHQSRCVRCPSRRRCDPPAAQNPDLKQAGRAVTSLGALIATQFPQHAREVFLAVDDKMLQIEFPGRLCPLSASRAKQYNKPNNK</sequence>
<evidence type="ECO:0000313" key="3">
    <source>
        <dbReference type="Proteomes" id="UP000663827"/>
    </source>
</evidence>
<keyword evidence="1" id="KW-0472">Membrane</keyword>
<dbReference type="EMBL" id="CAJNJQ010001365">
    <property type="protein sequence ID" value="CAE7135591.1"/>
    <property type="molecule type" value="Genomic_DNA"/>
</dbReference>
<reference evidence="2" key="1">
    <citation type="submission" date="2021-01" db="EMBL/GenBank/DDBJ databases">
        <authorList>
            <person name="Kaushik A."/>
        </authorList>
    </citation>
    <scope>NUCLEOTIDE SEQUENCE</scope>
    <source>
        <strain evidence="2">AG5</strain>
    </source>
</reference>
<name>A0A8H3HWS3_9AGAM</name>
<proteinExistence type="predicted"/>
<evidence type="ECO:0000256" key="1">
    <source>
        <dbReference type="SAM" id="Phobius"/>
    </source>
</evidence>
<keyword evidence="1" id="KW-1133">Transmembrane helix</keyword>
<dbReference type="AlphaFoldDB" id="A0A8H3HWS3"/>
<feature type="transmembrane region" description="Helical" evidence="1">
    <location>
        <begin position="408"/>
        <end position="425"/>
    </location>
</feature>
<dbReference type="Proteomes" id="UP000663827">
    <property type="component" value="Unassembled WGS sequence"/>
</dbReference>
<feature type="transmembrane region" description="Helical" evidence="1">
    <location>
        <begin position="77"/>
        <end position="98"/>
    </location>
</feature>
<keyword evidence="1" id="KW-0812">Transmembrane</keyword>
<organism evidence="2 3">
    <name type="scientific">Rhizoctonia solani</name>
    <dbReference type="NCBI Taxonomy" id="456999"/>
    <lineage>
        <taxon>Eukaryota</taxon>
        <taxon>Fungi</taxon>
        <taxon>Dikarya</taxon>
        <taxon>Basidiomycota</taxon>
        <taxon>Agaricomycotina</taxon>
        <taxon>Agaricomycetes</taxon>
        <taxon>Cantharellales</taxon>
        <taxon>Ceratobasidiaceae</taxon>
        <taxon>Rhizoctonia</taxon>
    </lineage>
</organism>
<comment type="caution">
    <text evidence="2">The sequence shown here is derived from an EMBL/GenBank/DDBJ whole genome shotgun (WGS) entry which is preliminary data.</text>
</comment>
<gene>
    <name evidence="2" type="ORF">RDB_LOCUS68242</name>
</gene>
<evidence type="ECO:0000313" key="2">
    <source>
        <dbReference type="EMBL" id="CAE7135591.1"/>
    </source>
</evidence>
<protein>
    <submittedName>
        <fullName evidence="2">Uncharacterized protein</fullName>
    </submittedName>
</protein>
<accession>A0A8H3HWS3</accession>
<feature type="transmembrane region" description="Helical" evidence="1">
    <location>
        <begin position="12"/>
        <end position="30"/>
    </location>
</feature>